<comment type="catalytic activity">
    <reaction evidence="1">
        <text>D-mannose 6-phosphate = D-fructose 6-phosphate</text>
        <dbReference type="Rhea" id="RHEA:12356"/>
        <dbReference type="ChEBI" id="CHEBI:58735"/>
        <dbReference type="ChEBI" id="CHEBI:61527"/>
        <dbReference type="EC" id="5.3.1.8"/>
    </reaction>
</comment>
<keyword evidence="4 8" id="KW-0479">Metal-binding</keyword>
<evidence type="ECO:0000313" key="10">
    <source>
        <dbReference type="EMBL" id="GHF15565.1"/>
    </source>
</evidence>
<dbReference type="InterPro" id="IPR014710">
    <property type="entry name" value="RmlC-like_jellyroll"/>
</dbReference>
<dbReference type="InterPro" id="IPR016305">
    <property type="entry name" value="Mannose-6-P_Isomerase"/>
</dbReference>
<evidence type="ECO:0000256" key="3">
    <source>
        <dbReference type="ARBA" id="ARBA00011956"/>
    </source>
</evidence>
<dbReference type="GO" id="GO:0005829">
    <property type="term" value="C:cytosol"/>
    <property type="evidence" value="ECO:0007669"/>
    <property type="project" value="TreeGrafter"/>
</dbReference>
<dbReference type="PANTHER" id="PTHR10309">
    <property type="entry name" value="MANNOSE-6-PHOSPHATE ISOMERASE"/>
    <property type="match status" value="1"/>
</dbReference>
<evidence type="ECO:0000256" key="7">
    <source>
        <dbReference type="PIRSR" id="PIRSR001480-1"/>
    </source>
</evidence>
<dbReference type="InterPro" id="IPR001250">
    <property type="entry name" value="Man6P_Isoase-1"/>
</dbReference>
<feature type="binding site" evidence="8">
    <location>
        <position position="118"/>
    </location>
    <ligand>
        <name>Zn(2+)</name>
        <dbReference type="ChEBI" id="CHEBI:29105"/>
    </ligand>
</feature>
<dbReference type="GO" id="GO:0009298">
    <property type="term" value="P:GDP-mannose biosynthetic process"/>
    <property type="evidence" value="ECO:0007669"/>
    <property type="project" value="InterPro"/>
</dbReference>
<evidence type="ECO:0000256" key="8">
    <source>
        <dbReference type="PIRSR" id="PIRSR001480-2"/>
    </source>
</evidence>
<evidence type="ECO:0000256" key="5">
    <source>
        <dbReference type="ARBA" id="ARBA00022833"/>
    </source>
</evidence>
<dbReference type="RefSeq" id="WP_308433089.1">
    <property type="nucleotide sequence ID" value="NZ_BNAI01000002.1"/>
</dbReference>
<dbReference type="EMBL" id="BNAI01000002">
    <property type="protein sequence ID" value="GHF15565.1"/>
    <property type="molecule type" value="Genomic_DNA"/>
</dbReference>
<dbReference type="NCBIfam" id="TIGR00218">
    <property type="entry name" value="manA"/>
    <property type="match status" value="1"/>
</dbReference>
<dbReference type="EC" id="5.3.1.8" evidence="3"/>
<dbReference type="CDD" id="cd07011">
    <property type="entry name" value="cupin_PMI_type_I_N"/>
    <property type="match status" value="1"/>
</dbReference>
<dbReference type="PIRSF" id="PIRSF001480">
    <property type="entry name" value="Mannose-6-phosphate_isomerase"/>
    <property type="match status" value="1"/>
</dbReference>
<evidence type="ECO:0000259" key="9">
    <source>
        <dbReference type="Pfam" id="PF20511"/>
    </source>
</evidence>
<dbReference type="Gene3D" id="2.60.120.10">
    <property type="entry name" value="Jelly Rolls"/>
    <property type="match status" value="2"/>
</dbReference>
<protein>
    <recommendedName>
        <fullName evidence="3">mannose-6-phosphate isomerase</fullName>
        <ecNumber evidence="3">5.3.1.8</ecNumber>
    </recommendedName>
</protein>
<dbReference type="Proteomes" id="UP000617531">
    <property type="component" value="Unassembled WGS sequence"/>
</dbReference>
<name>A0A8J3GQR6_9MICO</name>
<feature type="domain" description="Phosphomannose isomerase type I catalytic" evidence="9">
    <location>
        <begin position="8"/>
        <end position="136"/>
    </location>
</feature>
<gene>
    <name evidence="10" type="ORF">GCM10011600_15730</name>
</gene>
<reference evidence="10" key="2">
    <citation type="submission" date="2020-09" db="EMBL/GenBank/DDBJ databases">
        <authorList>
            <person name="Sun Q."/>
            <person name="Zhou Y."/>
        </authorList>
    </citation>
    <scope>NUCLEOTIDE SEQUENCE</scope>
    <source>
        <strain evidence="10">CGMCC 1.16548</strain>
    </source>
</reference>
<dbReference type="InterPro" id="IPR046457">
    <property type="entry name" value="PMI_typeI_cat"/>
</dbReference>
<dbReference type="Gene3D" id="1.10.441.10">
    <property type="entry name" value="Phosphomannose Isomerase, domain 2"/>
    <property type="match status" value="1"/>
</dbReference>
<dbReference type="SUPFAM" id="SSF51182">
    <property type="entry name" value="RmlC-like cupins"/>
    <property type="match status" value="1"/>
</dbReference>
<feature type="binding site" evidence="8">
    <location>
        <position position="83"/>
    </location>
    <ligand>
        <name>Zn(2+)</name>
        <dbReference type="ChEBI" id="CHEBI:29105"/>
    </ligand>
</feature>
<dbReference type="GO" id="GO:0005975">
    <property type="term" value="P:carbohydrate metabolic process"/>
    <property type="evidence" value="ECO:0007669"/>
    <property type="project" value="InterPro"/>
</dbReference>
<dbReference type="InterPro" id="IPR011051">
    <property type="entry name" value="RmlC_Cupin_sf"/>
</dbReference>
<evidence type="ECO:0000256" key="6">
    <source>
        <dbReference type="ARBA" id="ARBA00023235"/>
    </source>
</evidence>
<organism evidence="10 11">
    <name type="scientific">Pseudolysinimonas yzui</name>
    <dbReference type="NCBI Taxonomy" id="2708254"/>
    <lineage>
        <taxon>Bacteria</taxon>
        <taxon>Bacillati</taxon>
        <taxon>Actinomycetota</taxon>
        <taxon>Actinomycetes</taxon>
        <taxon>Micrococcales</taxon>
        <taxon>Microbacteriaceae</taxon>
        <taxon>Pseudolysinimonas</taxon>
    </lineage>
</organism>
<keyword evidence="11" id="KW-1185">Reference proteome</keyword>
<evidence type="ECO:0000256" key="1">
    <source>
        <dbReference type="ARBA" id="ARBA00000757"/>
    </source>
</evidence>
<evidence type="ECO:0000256" key="2">
    <source>
        <dbReference type="ARBA" id="ARBA00010772"/>
    </source>
</evidence>
<proteinExistence type="inferred from homology"/>
<keyword evidence="5 8" id="KW-0862">Zinc</keyword>
<feature type="binding site" evidence="8">
    <location>
        <position position="234"/>
    </location>
    <ligand>
        <name>Zn(2+)</name>
        <dbReference type="ChEBI" id="CHEBI:29105"/>
    </ligand>
</feature>
<dbReference type="GO" id="GO:0008270">
    <property type="term" value="F:zinc ion binding"/>
    <property type="evidence" value="ECO:0007669"/>
    <property type="project" value="InterPro"/>
</dbReference>
<keyword evidence="6 10" id="KW-0413">Isomerase</keyword>
<comment type="cofactor">
    <cofactor evidence="8">
        <name>Zn(2+)</name>
        <dbReference type="ChEBI" id="CHEBI:29105"/>
    </cofactor>
    <text evidence="8">Binds 1 zinc ion per subunit.</text>
</comment>
<dbReference type="PRINTS" id="PR00714">
    <property type="entry name" value="MAN6PISMRASE"/>
</dbReference>
<evidence type="ECO:0000256" key="4">
    <source>
        <dbReference type="ARBA" id="ARBA00022723"/>
    </source>
</evidence>
<dbReference type="GO" id="GO:0004476">
    <property type="term" value="F:mannose-6-phosphate isomerase activity"/>
    <property type="evidence" value="ECO:0007669"/>
    <property type="project" value="UniProtKB-EC"/>
</dbReference>
<dbReference type="Pfam" id="PF20511">
    <property type="entry name" value="PMI_typeI_cat"/>
    <property type="match status" value="1"/>
</dbReference>
<dbReference type="PANTHER" id="PTHR10309:SF0">
    <property type="entry name" value="MANNOSE-6-PHOSPHATE ISOMERASE"/>
    <property type="match status" value="1"/>
</dbReference>
<feature type="active site" evidence="7">
    <location>
        <position position="253"/>
    </location>
</feature>
<comment type="caution">
    <text evidence="10">The sequence shown here is derived from an EMBL/GenBank/DDBJ whole genome shotgun (WGS) entry which is preliminary data.</text>
</comment>
<evidence type="ECO:0000313" key="11">
    <source>
        <dbReference type="Proteomes" id="UP000617531"/>
    </source>
</evidence>
<comment type="similarity">
    <text evidence="2">Belongs to the mannose-6-phosphate isomerase type 1 family.</text>
</comment>
<sequence length="360" mass="37855">MAALFVEITNEPRDYAWGSPTLIPELLGVAPDGRPQAEIWLGTHPGSPARLVGRDGDLRDVAGELPFLLKILAAGAPLSLQAHPTTAQAQEGFARENAAGIPIDAPHRNYKDPHAKPEMIYALSDEFRALCGFRPVTTTRAVLDAGRAGLLPELRTDADIRPVFEWLLSADPEVASVVEAVTAAAQDAEGDSWATVRLLAEHYPGDPGIAISLLLNTIVLRRGEALYLPAGNIHAYLSGLGIELMGPSDNVLRCGLTPKHVDVPELLRVVDFTPVGDPRLRPTSRSDGASVFAPAGAGFVLTVLEGPGARLSPATPAIVTVLSGSVRLGDVQLGFGRFAFVDGDLIATDSPGLAVVATSS</sequence>
<dbReference type="AlphaFoldDB" id="A0A8J3GQR6"/>
<reference evidence="10" key="1">
    <citation type="journal article" date="2014" name="Int. J. Syst. Evol. Microbiol.">
        <title>Complete genome sequence of Corynebacterium casei LMG S-19264T (=DSM 44701T), isolated from a smear-ripened cheese.</title>
        <authorList>
            <consortium name="US DOE Joint Genome Institute (JGI-PGF)"/>
            <person name="Walter F."/>
            <person name="Albersmeier A."/>
            <person name="Kalinowski J."/>
            <person name="Ruckert C."/>
        </authorList>
    </citation>
    <scope>NUCLEOTIDE SEQUENCE</scope>
    <source>
        <strain evidence="10">CGMCC 1.16548</strain>
    </source>
</reference>
<feature type="binding site" evidence="8">
    <location>
        <position position="81"/>
    </location>
    <ligand>
        <name>Zn(2+)</name>
        <dbReference type="ChEBI" id="CHEBI:29105"/>
    </ligand>
</feature>
<accession>A0A8J3GQR6</accession>